<keyword evidence="2" id="KW-0547">Nucleotide-binding</keyword>
<sequence length="400" mass="45831">MKRIAQKIAIEQQDLKMVNPLIDAQIYQRFCASDAVAAQASRADDDKVAQEINRVLAKGMELNRSLTALERDYDVSRAGMHLSERAERRVVDEALELTNQPPLIPTEQAGVYELPSLNPGWRPISDALRPLLDPSHIRPITFDESIAKANPDVAYMHLGSTLMDKAARTLRSNLYGQESKLHRVTAVVVSGLEYTCAAAVARLVLVGRSGLRVHEEMFVTGIRFGAQNMAEEKALELLDDTLDAERPLRLADRAILKHLETAWDEHHGWMKQRLEDAVMRRAEIRQQAVETSLHKREEDDKQRVHGIFSQFRANLQTSLQRLKEEEAREQEQLTLWTDEAQRQRLHDIANMTERLGALDEEERKEIELVDLRYRDIRPYVSIAALVFAVNEHDAQQWRKQ</sequence>
<dbReference type="EMBL" id="MVOG01000017">
    <property type="protein sequence ID" value="PAU69280.1"/>
    <property type="molecule type" value="Genomic_DNA"/>
</dbReference>
<feature type="coiled-coil region" evidence="1">
    <location>
        <begin position="312"/>
        <end position="339"/>
    </location>
</feature>
<dbReference type="AlphaFoldDB" id="A0A2A2EK07"/>
<evidence type="ECO:0000313" key="2">
    <source>
        <dbReference type="EMBL" id="PAU69280.1"/>
    </source>
</evidence>
<keyword evidence="1" id="KW-0175">Coiled coil</keyword>
<proteinExistence type="predicted"/>
<organism evidence="2 3">
    <name type="scientific">Bifidobacterium italicum</name>
    <dbReference type="NCBI Taxonomy" id="1960968"/>
    <lineage>
        <taxon>Bacteria</taxon>
        <taxon>Bacillati</taxon>
        <taxon>Actinomycetota</taxon>
        <taxon>Actinomycetes</taxon>
        <taxon>Bifidobacteriales</taxon>
        <taxon>Bifidobacteriaceae</taxon>
        <taxon>Bifidobacterium</taxon>
    </lineage>
</organism>
<gene>
    <name evidence="2" type="ORF">B1400_1021</name>
</gene>
<keyword evidence="3" id="KW-1185">Reference proteome</keyword>
<name>A0A2A2EK07_9BIFI</name>
<keyword evidence="2" id="KW-0347">Helicase</keyword>
<keyword evidence="2" id="KW-0378">Hydrolase</keyword>
<reference evidence="2 3" key="1">
    <citation type="journal article" date="2017" name="ISME J.">
        <title>Unveiling bifidobacterial biogeography across the mammalian branch of the tree of life.</title>
        <authorList>
            <person name="Milani C."/>
            <person name="Mangifesta M."/>
            <person name="Mancabelli L."/>
            <person name="Lugli G.A."/>
            <person name="James K."/>
            <person name="Duranti S."/>
            <person name="Turroni F."/>
            <person name="Ferrario C."/>
            <person name="Ossiprandi M.C."/>
            <person name="van Sinderen D."/>
            <person name="Ventura M."/>
        </authorList>
    </citation>
    <scope>NUCLEOTIDE SEQUENCE [LARGE SCALE GENOMIC DNA]</scope>
    <source>
        <strain evidence="2 3">70</strain>
    </source>
</reference>
<evidence type="ECO:0000313" key="3">
    <source>
        <dbReference type="Proteomes" id="UP000217986"/>
    </source>
</evidence>
<dbReference type="GO" id="GO:0004386">
    <property type="term" value="F:helicase activity"/>
    <property type="evidence" value="ECO:0007669"/>
    <property type="project" value="UniProtKB-KW"/>
</dbReference>
<accession>A0A2A2EK07</accession>
<keyword evidence="2" id="KW-0067">ATP-binding</keyword>
<protein>
    <submittedName>
        <fullName evidence="2">DNA helicase</fullName>
    </submittedName>
</protein>
<dbReference type="Proteomes" id="UP000217986">
    <property type="component" value="Unassembled WGS sequence"/>
</dbReference>
<comment type="caution">
    <text evidence="2">The sequence shown here is derived from an EMBL/GenBank/DDBJ whole genome shotgun (WGS) entry which is preliminary data.</text>
</comment>
<evidence type="ECO:0000256" key="1">
    <source>
        <dbReference type="SAM" id="Coils"/>
    </source>
</evidence>